<dbReference type="InterPro" id="IPR027417">
    <property type="entry name" value="P-loop_NTPase"/>
</dbReference>
<evidence type="ECO:0000313" key="1">
    <source>
        <dbReference type="EMBL" id="EKC70386.1"/>
    </source>
</evidence>
<organism evidence="1">
    <name type="scientific">human gut metagenome</name>
    <dbReference type="NCBI Taxonomy" id="408170"/>
    <lineage>
        <taxon>unclassified sequences</taxon>
        <taxon>metagenomes</taxon>
        <taxon>organismal metagenomes</taxon>
    </lineage>
</organism>
<dbReference type="Pfam" id="PF13479">
    <property type="entry name" value="AAA_24"/>
    <property type="match status" value="1"/>
</dbReference>
<dbReference type="SUPFAM" id="SSF52540">
    <property type="entry name" value="P-loop containing nucleoside triphosphate hydrolases"/>
    <property type="match status" value="1"/>
</dbReference>
<feature type="non-terminal residue" evidence="1">
    <location>
        <position position="116"/>
    </location>
</feature>
<proteinExistence type="predicted"/>
<accession>K1UFU8</accession>
<dbReference type="Gene3D" id="3.40.50.300">
    <property type="entry name" value="P-loop containing nucleotide triphosphate hydrolases"/>
    <property type="match status" value="1"/>
</dbReference>
<protein>
    <submittedName>
        <fullName evidence="1">Uncharacterized protein</fullName>
    </submittedName>
</protein>
<reference evidence="1" key="1">
    <citation type="journal article" date="2013" name="Environ. Microbiol.">
        <title>Microbiota from the distal guts of lean and obese adolescents exhibit partial functional redundancy besides clear differences in community structure.</title>
        <authorList>
            <person name="Ferrer M."/>
            <person name="Ruiz A."/>
            <person name="Lanza F."/>
            <person name="Haange S.B."/>
            <person name="Oberbach A."/>
            <person name="Till H."/>
            <person name="Bargiela R."/>
            <person name="Campoy C."/>
            <person name="Segura M.T."/>
            <person name="Richter M."/>
            <person name="von Bergen M."/>
            <person name="Seifert J."/>
            <person name="Suarez A."/>
        </authorList>
    </citation>
    <scope>NUCLEOTIDE SEQUENCE</scope>
</reference>
<gene>
    <name evidence="1" type="ORF">OBE_03920</name>
</gene>
<comment type="caution">
    <text evidence="1">The sequence shown here is derived from an EMBL/GenBank/DDBJ whole genome shotgun (WGS) entry which is preliminary data.</text>
</comment>
<dbReference type="AlphaFoldDB" id="K1UFU8"/>
<name>K1UFU8_9ZZZZ</name>
<dbReference type="EMBL" id="AJWZ01002652">
    <property type="protein sequence ID" value="EKC70386.1"/>
    <property type="molecule type" value="Genomic_DNA"/>
</dbReference>
<sequence length="116" mass="12795">MPIIRKNDVVTERPVIIVLYGTPGTGKTSLATTANSPLLIDTDRGFDRAVQRPDIVVTASRWEDIYNAEVIGSYVIEDGKQVWKPGLISECKTIVVDTAKAMLDDYLNAFAIQQDP</sequence>